<dbReference type="Proteomes" id="UP000683000">
    <property type="component" value="Unassembled WGS sequence"/>
</dbReference>
<dbReference type="AlphaFoldDB" id="A0A8I2YSF2"/>
<evidence type="ECO:0000313" key="2">
    <source>
        <dbReference type="EMBL" id="KAG6378489.1"/>
    </source>
</evidence>
<gene>
    <name evidence="2" type="ORF">JVT61DRAFT_12749</name>
</gene>
<accession>A0A8I2YSF2</accession>
<feature type="region of interest" description="Disordered" evidence="1">
    <location>
        <begin position="79"/>
        <end position="219"/>
    </location>
</feature>
<name>A0A8I2YSF2_9AGAM</name>
<comment type="caution">
    <text evidence="2">The sequence shown here is derived from an EMBL/GenBank/DDBJ whole genome shotgun (WGS) entry which is preliminary data.</text>
</comment>
<sequence length="219" mass="23333">MHSPDTKTAATAMDEAKSCLPIIESWEGHWPGARKCKELLAELTSTADEAIRGTSNDIHGTPMAQSIAPAALESRRSLVSSLGQVPTMNRPIKTKSGRISRSRDPNSTRRPPVASPYRVDSQRNRSTSRKRGHDESEGIGPSNLSAYSGVFSSPPMGGKSSPHSSPASVNLPSPSMSTMETTQQQEGSPHLVGASPYNYTGAPLSPLHVSSPHDYGMLS</sequence>
<dbReference type="OrthoDB" id="434771at2759"/>
<feature type="compositionally biased region" description="Polar residues" evidence="1">
    <location>
        <begin position="161"/>
        <end position="187"/>
    </location>
</feature>
<dbReference type="EMBL" id="JAGFBS010000006">
    <property type="protein sequence ID" value="KAG6378489.1"/>
    <property type="molecule type" value="Genomic_DNA"/>
</dbReference>
<protein>
    <submittedName>
        <fullName evidence="2">Uncharacterized protein</fullName>
    </submittedName>
</protein>
<keyword evidence="3" id="KW-1185">Reference proteome</keyword>
<proteinExistence type="predicted"/>
<evidence type="ECO:0000256" key="1">
    <source>
        <dbReference type="SAM" id="MobiDB-lite"/>
    </source>
</evidence>
<evidence type="ECO:0000313" key="3">
    <source>
        <dbReference type="Proteomes" id="UP000683000"/>
    </source>
</evidence>
<reference evidence="2" key="1">
    <citation type="submission" date="2021-03" db="EMBL/GenBank/DDBJ databases">
        <title>Evolutionary innovations through gain and loss of genes in the ectomycorrhizal Boletales.</title>
        <authorList>
            <person name="Wu G."/>
            <person name="Miyauchi S."/>
            <person name="Morin E."/>
            <person name="Yang Z.-L."/>
            <person name="Xu J."/>
            <person name="Martin F.M."/>
        </authorList>
    </citation>
    <scope>NUCLEOTIDE SEQUENCE</scope>
    <source>
        <strain evidence="2">BR01</strain>
    </source>
</reference>
<organism evidence="2 3">
    <name type="scientific">Boletus reticuloceps</name>
    <dbReference type="NCBI Taxonomy" id="495285"/>
    <lineage>
        <taxon>Eukaryota</taxon>
        <taxon>Fungi</taxon>
        <taxon>Dikarya</taxon>
        <taxon>Basidiomycota</taxon>
        <taxon>Agaricomycotina</taxon>
        <taxon>Agaricomycetes</taxon>
        <taxon>Agaricomycetidae</taxon>
        <taxon>Boletales</taxon>
        <taxon>Boletineae</taxon>
        <taxon>Boletaceae</taxon>
        <taxon>Boletoideae</taxon>
        <taxon>Boletus</taxon>
    </lineage>
</organism>